<organism evidence="1 2">
    <name type="scientific">Neomesorhizobium albiziae</name>
    <dbReference type="NCBI Taxonomy" id="335020"/>
    <lineage>
        <taxon>Bacteria</taxon>
        <taxon>Pseudomonadati</taxon>
        <taxon>Pseudomonadota</taxon>
        <taxon>Alphaproteobacteria</taxon>
        <taxon>Hyphomicrobiales</taxon>
        <taxon>Phyllobacteriaceae</taxon>
        <taxon>Neomesorhizobium</taxon>
    </lineage>
</organism>
<protein>
    <submittedName>
        <fullName evidence="1">HSP20 family protein</fullName>
    </submittedName>
</protein>
<sequence>MRVRDLIPWNRRNNQTPTIYRGEDMDPFISLHPNANRLFDEVFRSFETPSVFGRMTPRNGDWPSVEFSENDKEIRVVAEVPGLEDNDVEVLLEDGVLTFAARRSWKPTTRIVSSANATMGVLNGALLSAARSVRTRLRRHSRTASSP</sequence>
<dbReference type="InterPro" id="IPR008978">
    <property type="entry name" value="HSP20-like_chaperone"/>
</dbReference>
<proteinExistence type="predicted"/>
<gene>
    <name evidence="1" type="ORF">SAMN04488498_15211</name>
</gene>
<keyword evidence="2" id="KW-1185">Reference proteome</keyword>
<evidence type="ECO:0000313" key="1">
    <source>
        <dbReference type="EMBL" id="SFL19198.1"/>
    </source>
</evidence>
<dbReference type="SUPFAM" id="SSF49764">
    <property type="entry name" value="HSP20-like chaperones"/>
    <property type="match status" value="1"/>
</dbReference>
<name>A0A1I4FMT9_9HYPH</name>
<reference evidence="1 2" key="1">
    <citation type="submission" date="2016-10" db="EMBL/GenBank/DDBJ databases">
        <authorList>
            <person name="Varghese N."/>
            <person name="Submissions S."/>
        </authorList>
    </citation>
    <scope>NUCLEOTIDE SEQUENCE [LARGE SCALE GENOMIC DNA]</scope>
    <source>
        <strain evidence="1 2">DSM 21822</strain>
    </source>
</reference>
<dbReference type="Proteomes" id="UP000323300">
    <property type="component" value="Unassembled WGS sequence"/>
</dbReference>
<dbReference type="CDD" id="cd06464">
    <property type="entry name" value="ACD_sHsps-like"/>
    <property type="match status" value="1"/>
</dbReference>
<dbReference type="EMBL" id="FOSL01000052">
    <property type="protein sequence ID" value="SFL19198.1"/>
    <property type="molecule type" value="Genomic_DNA"/>
</dbReference>
<dbReference type="Gene3D" id="2.60.40.790">
    <property type="match status" value="1"/>
</dbReference>
<dbReference type="AlphaFoldDB" id="A0A1I4FMT9"/>
<evidence type="ECO:0000313" key="2">
    <source>
        <dbReference type="Proteomes" id="UP000323300"/>
    </source>
</evidence>
<accession>A0A1I4FMT9</accession>